<feature type="compositionally biased region" description="Polar residues" evidence="1">
    <location>
        <begin position="167"/>
        <end position="191"/>
    </location>
</feature>
<reference evidence="4" key="1">
    <citation type="submission" date="2024-02" db="UniProtKB">
        <authorList>
            <consortium name="WormBaseParasite"/>
        </authorList>
    </citation>
    <scope>IDENTIFICATION</scope>
</reference>
<evidence type="ECO:0000313" key="3">
    <source>
        <dbReference type="Proteomes" id="UP000887575"/>
    </source>
</evidence>
<evidence type="ECO:0000256" key="2">
    <source>
        <dbReference type="SAM" id="Phobius"/>
    </source>
</evidence>
<feature type="region of interest" description="Disordered" evidence="1">
    <location>
        <begin position="62"/>
        <end position="98"/>
    </location>
</feature>
<dbReference type="WBParaSite" id="MBELARI_LOCUS15214">
    <property type="protein sequence ID" value="MBELARI_LOCUS15214"/>
    <property type="gene ID" value="MBELARI_LOCUS15214"/>
</dbReference>
<name>A0AAF3EME2_9BILA</name>
<evidence type="ECO:0000256" key="1">
    <source>
        <dbReference type="SAM" id="MobiDB-lite"/>
    </source>
</evidence>
<evidence type="ECO:0000313" key="4">
    <source>
        <dbReference type="WBParaSite" id="MBELARI_LOCUS15214"/>
    </source>
</evidence>
<proteinExistence type="predicted"/>
<dbReference type="AlphaFoldDB" id="A0AAF3EME2"/>
<keyword evidence="2" id="KW-0472">Membrane</keyword>
<dbReference type="Proteomes" id="UP000887575">
    <property type="component" value="Unassembled WGS sequence"/>
</dbReference>
<organism evidence="3 4">
    <name type="scientific">Mesorhabditis belari</name>
    <dbReference type="NCBI Taxonomy" id="2138241"/>
    <lineage>
        <taxon>Eukaryota</taxon>
        <taxon>Metazoa</taxon>
        <taxon>Ecdysozoa</taxon>
        <taxon>Nematoda</taxon>
        <taxon>Chromadorea</taxon>
        <taxon>Rhabditida</taxon>
        <taxon>Rhabditina</taxon>
        <taxon>Rhabditomorpha</taxon>
        <taxon>Rhabditoidea</taxon>
        <taxon>Rhabditidae</taxon>
        <taxon>Mesorhabditinae</taxon>
        <taxon>Mesorhabditis</taxon>
    </lineage>
</organism>
<keyword evidence="2" id="KW-0812">Transmembrane</keyword>
<feature type="transmembrane region" description="Helical" evidence="2">
    <location>
        <begin position="12"/>
        <end position="32"/>
    </location>
</feature>
<protein>
    <submittedName>
        <fullName evidence="4">Uncharacterized protein</fullName>
    </submittedName>
</protein>
<sequence>MFDLSDVPFFVYVPFLALAFFACIAMITRICLSCRLASGSGGTGDSRIWLWLGGRRSHAMPRAAQSSVSVDEHDGQGNGGHVQRRGANGNTPEPPGYYAGVLSTNTSGCYPMYVPPYNDGPTGGANRDPRLFQGLAGVQAPPPYPPPPDYNQLESIPELPSIVNMRLPSSPTAQSTGVVPSQSQCSTTTKTDSFHEAFPPVD</sequence>
<keyword evidence="3" id="KW-1185">Reference proteome</keyword>
<feature type="region of interest" description="Disordered" evidence="1">
    <location>
        <begin position="164"/>
        <end position="202"/>
    </location>
</feature>
<keyword evidence="2" id="KW-1133">Transmembrane helix</keyword>
<accession>A0AAF3EME2</accession>